<keyword evidence="2" id="KW-1185">Reference proteome</keyword>
<protein>
    <submittedName>
        <fullName evidence="1">Uncharacterized protein</fullName>
    </submittedName>
</protein>
<dbReference type="EMBL" id="CP039347">
    <property type="protein sequence ID" value="QCD87763.1"/>
    <property type="molecule type" value="Genomic_DNA"/>
</dbReference>
<evidence type="ECO:0000313" key="1">
    <source>
        <dbReference type="EMBL" id="QCD87763.1"/>
    </source>
</evidence>
<reference evidence="1 2" key="1">
    <citation type="submission" date="2019-04" db="EMBL/GenBank/DDBJ databases">
        <title>An improved genome assembly and genetic linkage map for asparagus bean, Vigna unguiculata ssp. sesquipedialis.</title>
        <authorList>
            <person name="Xia Q."/>
            <person name="Zhang R."/>
            <person name="Dong Y."/>
        </authorList>
    </citation>
    <scope>NUCLEOTIDE SEQUENCE [LARGE SCALE GENOMIC DNA]</scope>
    <source>
        <tissue evidence="1">Leaf</tissue>
    </source>
</reference>
<accession>A0A4D6LGX3</accession>
<gene>
    <name evidence="1" type="ORF">DEO72_LG3g2303</name>
</gene>
<dbReference type="Proteomes" id="UP000501690">
    <property type="component" value="Linkage Group LG3"/>
</dbReference>
<evidence type="ECO:0000313" key="2">
    <source>
        <dbReference type="Proteomes" id="UP000501690"/>
    </source>
</evidence>
<organism evidence="1 2">
    <name type="scientific">Vigna unguiculata</name>
    <name type="common">Cowpea</name>
    <dbReference type="NCBI Taxonomy" id="3917"/>
    <lineage>
        <taxon>Eukaryota</taxon>
        <taxon>Viridiplantae</taxon>
        <taxon>Streptophyta</taxon>
        <taxon>Embryophyta</taxon>
        <taxon>Tracheophyta</taxon>
        <taxon>Spermatophyta</taxon>
        <taxon>Magnoliopsida</taxon>
        <taxon>eudicotyledons</taxon>
        <taxon>Gunneridae</taxon>
        <taxon>Pentapetalae</taxon>
        <taxon>rosids</taxon>
        <taxon>fabids</taxon>
        <taxon>Fabales</taxon>
        <taxon>Fabaceae</taxon>
        <taxon>Papilionoideae</taxon>
        <taxon>50 kb inversion clade</taxon>
        <taxon>NPAAA clade</taxon>
        <taxon>indigoferoid/millettioid clade</taxon>
        <taxon>Phaseoleae</taxon>
        <taxon>Vigna</taxon>
    </lineage>
</organism>
<dbReference type="AlphaFoldDB" id="A0A4D6LGX3"/>
<name>A0A4D6LGX3_VIGUN</name>
<proteinExistence type="predicted"/>
<sequence>MTMVMFCELAELHSGSTRRITRRWFPLMMVETQGDLRMRLKLDPCRVLIGENRTFLSSISLSCIRVVVLLRLDSICWVNLYQAREKLLFSPRQESSSLSESSRELPFAFVQVIAQARILTQARAISPKREDIT</sequence>